<dbReference type="Gramene" id="EOY20860">
    <property type="protein sequence ID" value="EOY20860"/>
    <property type="gene ID" value="TCM_012201"/>
</dbReference>
<evidence type="ECO:0000313" key="1">
    <source>
        <dbReference type="EMBL" id="EOY20860.1"/>
    </source>
</evidence>
<gene>
    <name evidence="1" type="ORF">TCM_012201</name>
</gene>
<proteinExistence type="predicted"/>
<dbReference type="HOGENOM" id="CLU_2836368_0_0_1"/>
<reference evidence="1 2" key="1">
    <citation type="journal article" date="2013" name="Genome Biol.">
        <title>The genome sequence of the most widely cultivated cacao type and its use to identify candidate genes regulating pod color.</title>
        <authorList>
            <person name="Motamayor J.C."/>
            <person name="Mockaitis K."/>
            <person name="Schmutz J."/>
            <person name="Haiminen N."/>
            <person name="Iii D.L."/>
            <person name="Cornejo O."/>
            <person name="Findley S.D."/>
            <person name="Zheng P."/>
            <person name="Utro F."/>
            <person name="Royaert S."/>
            <person name="Saski C."/>
            <person name="Jenkins J."/>
            <person name="Podicheti R."/>
            <person name="Zhao M."/>
            <person name="Scheffler B.E."/>
            <person name="Stack J.C."/>
            <person name="Feltus F.A."/>
            <person name="Mustiga G.M."/>
            <person name="Amores F."/>
            <person name="Phillips W."/>
            <person name="Marelli J.P."/>
            <person name="May G.D."/>
            <person name="Shapiro H."/>
            <person name="Ma J."/>
            <person name="Bustamante C.D."/>
            <person name="Schnell R.J."/>
            <person name="Main D."/>
            <person name="Gilbert D."/>
            <person name="Parida L."/>
            <person name="Kuhn D.N."/>
        </authorList>
    </citation>
    <scope>NUCLEOTIDE SEQUENCE [LARGE SCALE GENOMIC DNA]</scope>
    <source>
        <strain evidence="2">cv. Matina 1-6</strain>
    </source>
</reference>
<protein>
    <submittedName>
        <fullName evidence="1">Uncharacterized protein</fullName>
    </submittedName>
</protein>
<organism evidence="1 2">
    <name type="scientific">Theobroma cacao</name>
    <name type="common">Cacao</name>
    <name type="synonym">Cocoa</name>
    <dbReference type="NCBI Taxonomy" id="3641"/>
    <lineage>
        <taxon>Eukaryota</taxon>
        <taxon>Viridiplantae</taxon>
        <taxon>Streptophyta</taxon>
        <taxon>Embryophyta</taxon>
        <taxon>Tracheophyta</taxon>
        <taxon>Spermatophyta</taxon>
        <taxon>Magnoliopsida</taxon>
        <taxon>eudicotyledons</taxon>
        <taxon>Gunneridae</taxon>
        <taxon>Pentapetalae</taxon>
        <taxon>rosids</taxon>
        <taxon>malvids</taxon>
        <taxon>Malvales</taxon>
        <taxon>Malvaceae</taxon>
        <taxon>Byttnerioideae</taxon>
        <taxon>Theobroma</taxon>
    </lineage>
</organism>
<dbReference type="InParanoid" id="A0A061FTV5"/>
<dbReference type="AlphaFoldDB" id="A0A061FTV5"/>
<evidence type="ECO:0000313" key="2">
    <source>
        <dbReference type="Proteomes" id="UP000026915"/>
    </source>
</evidence>
<keyword evidence="2" id="KW-1185">Reference proteome</keyword>
<name>A0A061FTV5_THECC</name>
<dbReference type="Proteomes" id="UP000026915">
    <property type="component" value="Chromosome 3"/>
</dbReference>
<sequence>MEDNLDPDIESDCLSSSSSLKEIVCQWRQQMLRNSLGHSPFLVSRHLSQYRKRLISKMASRCSLTW</sequence>
<accession>A0A061FTV5</accession>
<dbReference type="EMBL" id="CM001881">
    <property type="protein sequence ID" value="EOY20860.1"/>
    <property type="molecule type" value="Genomic_DNA"/>
</dbReference>